<dbReference type="EMBL" id="CAJPDT010000002">
    <property type="protein sequence ID" value="CAF9905687.1"/>
    <property type="molecule type" value="Genomic_DNA"/>
</dbReference>
<dbReference type="PANTHER" id="PTHR31077:SF1">
    <property type="entry name" value="U4_U6.U5 SMALL NUCLEAR RIBONUCLEOPROTEIN 27 KDA PROTEIN"/>
    <property type="match status" value="1"/>
</dbReference>
<evidence type="ECO:0000313" key="11">
    <source>
        <dbReference type="Proteomes" id="UP000664534"/>
    </source>
</evidence>
<keyword evidence="6" id="KW-0508">mRNA splicing</keyword>
<proteinExistence type="inferred from homology"/>
<evidence type="ECO:0000256" key="4">
    <source>
        <dbReference type="ARBA" id="ARBA00011825"/>
    </source>
</evidence>
<feature type="compositionally biased region" description="Basic and acidic residues" evidence="8">
    <location>
        <begin position="132"/>
        <end position="143"/>
    </location>
</feature>
<comment type="subcellular location">
    <subcellularLocation>
        <location evidence="2">Nucleus</location>
    </subcellularLocation>
</comment>
<name>A0A8H3EKG7_9LECA</name>
<keyword evidence="5" id="KW-0507">mRNA processing</keyword>
<dbReference type="InterPro" id="IPR013957">
    <property type="entry name" value="SNRNP27"/>
</dbReference>
<organism evidence="10 11">
    <name type="scientific">Imshaugia aleurites</name>
    <dbReference type="NCBI Taxonomy" id="172621"/>
    <lineage>
        <taxon>Eukaryota</taxon>
        <taxon>Fungi</taxon>
        <taxon>Dikarya</taxon>
        <taxon>Ascomycota</taxon>
        <taxon>Pezizomycotina</taxon>
        <taxon>Lecanoromycetes</taxon>
        <taxon>OSLEUM clade</taxon>
        <taxon>Lecanoromycetidae</taxon>
        <taxon>Lecanorales</taxon>
        <taxon>Lecanorineae</taxon>
        <taxon>Parmeliaceae</taxon>
        <taxon>Imshaugia</taxon>
    </lineage>
</organism>
<keyword evidence="7" id="KW-0539">Nucleus</keyword>
<dbReference type="PANTHER" id="PTHR31077">
    <property type="entry name" value="U4/U6.U5 SMALL NUCLEAR RIBONUCLEOPROTEIN 27 KDA PROTEIN"/>
    <property type="match status" value="1"/>
</dbReference>
<feature type="region of interest" description="Disordered" evidence="8">
    <location>
        <begin position="41"/>
        <end position="60"/>
    </location>
</feature>
<feature type="compositionally biased region" description="Polar residues" evidence="8">
    <location>
        <begin position="217"/>
        <end position="229"/>
    </location>
</feature>
<sequence>MSFNPTIVALTLKLRWRNHQPNAQSVLIVLPCGSATVPAQQTPTTIHGLPTAPAVSEKSERIETGTMAATIEDTDPDLERSVEIEVGPETGQRRPVGSGATQGKEAGGDIKMTSEMGREKGRIGNGAEVETSTDHGEVDEPSSRRSRSRSHSPRKDQTSTRTRTRTPPRPSKQPRSRSPLSKPHNDRAPPTGPRASTRNPPPAAPLPTADSSPKPATKTNGTTSSTEPPKSQDKDAMEVDADSDPEIAEMRKAMGFTGFKSTKNTKVKGNDVSGVRKEKKTEYRQYMNRVGGFNRPLSPSR</sequence>
<dbReference type="GO" id="GO:0006397">
    <property type="term" value="P:mRNA processing"/>
    <property type="evidence" value="ECO:0007669"/>
    <property type="project" value="UniProtKB-KW"/>
</dbReference>
<comment type="subunit">
    <text evidence="4">Part of a tri-snRNP complex.</text>
</comment>
<comment type="similarity">
    <text evidence="3">Belongs to the SNUT3 family.</text>
</comment>
<feature type="domain" description="U4/U6.U5 small nuclear ribonucleoprotein 27kDa protein" evidence="9">
    <location>
        <begin position="248"/>
        <end position="299"/>
    </location>
</feature>
<comment type="function">
    <text evidence="1">May play a role in mRNA splicing.</text>
</comment>
<accession>A0A8H3EKG7</accession>
<evidence type="ECO:0000256" key="3">
    <source>
        <dbReference type="ARBA" id="ARBA00008218"/>
    </source>
</evidence>
<dbReference type="AlphaFoldDB" id="A0A8H3EKG7"/>
<evidence type="ECO:0000259" key="9">
    <source>
        <dbReference type="Pfam" id="PF08648"/>
    </source>
</evidence>
<evidence type="ECO:0000256" key="7">
    <source>
        <dbReference type="ARBA" id="ARBA00023242"/>
    </source>
</evidence>
<comment type="caution">
    <text evidence="10">The sequence shown here is derived from an EMBL/GenBank/DDBJ whole genome shotgun (WGS) entry which is preliminary data.</text>
</comment>
<keyword evidence="11" id="KW-1185">Reference proteome</keyword>
<dbReference type="GO" id="GO:0071011">
    <property type="term" value="C:precatalytic spliceosome"/>
    <property type="evidence" value="ECO:0007669"/>
    <property type="project" value="TreeGrafter"/>
</dbReference>
<protein>
    <recommendedName>
        <fullName evidence="9">U4/U6.U5 small nuclear ribonucleoprotein 27kDa protein domain-containing protein</fullName>
    </recommendedName>
</protein>
<dbReference type="OrthoDB" id="21368at2759"/>
<feature type="region of interest" description="Disordered" evidence="8">
    <location>
        <begin position="85"/>
        <end position="245"/>
    </location>
</feature>
<evidence type="ECO:0000256" key="8">
    <source>
        <dbReference type="SAM" id="MobiDB-lite"/>
    </source>
</evidence>
<dbReference type="Pfam" id="PF08648">
    <property type="entry name" value="SNRNP27"/>
    <property type="match status" value="1"/>
</dbReference>
<dbReference type="GO" id="GO:0008380">
    <property type="term" value="P:RNA splicing"/>
    <property type="evidence" value="ECO:0007669"/>
    <property type="project" value="UniProtKB-KW"/>
</dbReference>
<dbReference type="Proteomes" id="UP000664534">
    <property type="component" value="Unassembled WGS sequence"/>
</dbReference>
<evidence type="ECO:0000256" key="2">
    <source>
        <dbReference type="ARBA" id="ARBA00004123"/>
    </source>
</evidence>
<gene>
    <name evidence="10" type="ORF">IMSHALPRED_003929</name>
</gene>
<evidence type="ECO:0000256" key="6">
    <source>
        <dbReference type="ARBA" id="ARBA00023187"/>
    </source>
</evidence>
<evidence type="ECO:0000256" key="1">
    <source>
        <dbReference type="ARBA" id="ARBA00003632"/>
    </source>
</evidence>
<evidence type="ECO:0000313" key="10">
    <source>
        <dbReference type="EMBL" id="CAF9905687.1"/>
    </source>
</evidence>
<reference evidence="10" key="1">
    <citation type="submission" date="2021-03" db="EMBL/GenBank/DDBJ databases">
        <authorList>
            <person name="Tagirdzhanova G."/>
        </authorList>
    </citation>
    <scope>NUCLEOTIDE SEQUENCE</scope>
</reference>
<evidence type="ECO:0000256" key="5">
    <source>
        <dbReference type="ARBA" id="ARBA00022664"/>
    </source>
</evidence>